<dbReference type="Proteomes" id="UP000789595">
    <property type="component" value="Unassembled WGS sequence"/>
</dbReference>
<dbReference type="OrthoDB" id="3176171at2759"/>
<feature type="binding site" evidence="9">
    <location>
        <begin position="113"/>
        <end position="120"/>
    </location>
    <ligand>
        <name>ATP</name>
        <dbReference type="ChEBI" id="CHEBI:30616"/>
    </ligand>
</feature>
<keyword evidence="15" id="KW-1185">Reference proteome</keyword>
<feature type="domain" description="Kinesin motor" evidence="13">
    <location>
        <begin position="19"/>
        <end position="357"/>
    </location>
</feature>
<feature type="compositionally biased region" description="Basic and acidic residues" evidence="12">
    <location>
        <begin position="747"/>
        <end position="760"/>
    </location>
</feature>
<feature type="compositionally biased region" description="Pro residues" evidence="12">
    <location>
        <begin position="689"/>
        <end position="699"/>
    </location>
</feature>
<keyword evidence="6 11" id="KW-0175">Coiled coil</keyword>
<feature type="region of interest" description="Disordered" evidence="12">
    <location>
        <begin position="835"/>
        <end position="861"/>
    </location>
</feature>
<evidence type="ECO:0000256" key="3">
    <source>
        <dbReference type="ARBA" id="ARBA00022701"/>
    </source>
</evidence>
<evidence type="ECO:0000256" key="7">
    <source>
        <dbReference type="ARBA" id="ARBA00023175"/>
    </source>
</evidence>
<dbReference type="SMART" id="SM00129">
    <property type="entry name" value="KISc"/>
    <property type="match status" value="1"/>
</dbReference>
<dbReference type="FunFam" id="3.40.850.10:FF:000029">
    <property type="entry name" value="Kinesin-like protein KIF17"/>
    <property type="match status" value="1"/>
</dbReference>
<dbReference type="InterPro" id="IPR027640">
    <property type="entry name" value="Kinesin-like_fam"/>
</dbReference>
<feature type="compositionally biased region" description="Low complexity" evidence="12">
    <location>
        <begin position="835"/>
        <end position="846"/>
    </location>
</feature>
<keyword evidence="2" id="KW-0963">Cytoplasm</keyword>
<keyword evidence="3 10" id="KW-0493">Microtubule</keyword>
<feature type="coiled-coil region" evidence="11">
    <location>
        <begin position="537"/>
        <end position="645"/>
    </location>
</feature>
<dbReference type="InterPro" id="IPR019821">
    <property type="entry name" value="Kinesin_motor_CS"/>
</dbReference>
<dbReference type="PANTHER" id="PTHR47969">
    <property type="entry name" value="CHROMOSOME-ASSOCIATED KINESIN KIF4A-RELATED"/>
    <property type="match status" value="1"/>
</dbReference>
<comment type="similarity">
    <text evidence="9 10">Belongs to the TRAFAC class myosin-kinesin ATPase superfamily. Kinesin family.</text>
</comment>
<evidence type="ECO:0000256" key="8">
    <source>
        <dbReference type="ARBA" id="ARBA00023212"/>
    </source>
</evidence>
<dbReference type="PROSITE" id="PS50067">
    <property type="entry name" value="KINESIN_MOTOR_2"/>
    <property type="match status" value="1"/>
</dbReference>
<dbReference type="EMBL" id="CAKKNE010000001">
    <property type="protein sequence ID" value="CAH0365855.1"/>
    <property type="molecule type" value="Genomic_DNA"/>
</dbReference>
<gene>
    <name evidence="14" type="ORF">PECAL_1P23160</name>
</gene>
<keyword evidence="5 9" id="KW-0067">ATP-binding</keyword>
<dbReference type="GO" id="GO:0005524">
    <property type="term" value="F:ATP binding"/>
    <property type="evidence" value="ECO:0007669"/>
    <property type="project" value="UniProtKB-UniRule"/>
</dbReference>
<evidence type="ECO:0000256" key="2">
    <source>
        <dbReference type="ARBA" id="ARBA00022490"/>
    </source>
</evidence>
<comment type="subcellular location">
    <subcellularLocation>
        <location evidence="1">Cytoplasm</location>
        <location evidence="1">Cytoskeleton</location>
    </subcellularLocation>
</comment>
<dbReference type="Gene3D" id="3.40.850.10">
    <property type="entry name" value="Kinesin motor domain"/>
    <property type="match status" value="1"/>
</dbReference>
<evidence type="ECO:0000259" key="13">
    <source>
        <dbReference type="PROSITE" id="PS50067"/>
    </source>
</evidence>
<protein>
    <recommendedName>
        <fullName evidence="10">Kinesin-like protein</fullName>
    </recommendedName>
</protein>
<feature type="region of interest" description="Disordered" evidence="12">
    <location>
        <begin position="688"/>
        <end position="707"/>
    </location>
</feature>
<keyword evidence="8" id="KW-0206">Cytoskeleton</keyword>
<organism evidence="14 15">
    <name type="scientific">Pelagomonas calceolata</name>
    <dbReference type="NCBI Taxonomy" id="35677"/>
    <lineage>
        <taxon>Eukaryota</taxon>
        <taxon>Sar</taxon>
        <taxon>Stramenopiles</taxon>
        <taxon>Ochrophyta</taxon>
        <taxon>Pelagophyceae</taxon>
        <taxon>Pelagomonadales</taxon>
        <taxon>Pelagomonadaceae</taxon>
        <taxon>Pelagomonas</taxon>
    </lineage>
</organism>
<proteinExistence type="inferred from homology"/>
<evidence type="ECO:0000256" key="4">
    <source>
        <dbReference type="ARBA" id="ARBA00022741"/>
    </source>
</evidence>
<dbReference type="GO" id="GO:0007018">
    <property type="term" value="P:microtubule-based movement"/>
    <property type="evidence" value="ECO:0007669"/>
    <property type="project" value="InterPro"/>
</dbReference>
<dbReference type="PROSITE" id="PS00411">
    <property type="entry name" value="KINESIN_MOTOR_1"/>
    <property type="match status" value="1"/>
</dbReference>
<evidence type="ECO:0000313" key="15">
    <source>
        <dbReference type="Proteomes" id="UP000789595"/>
    </source>
</evidence>
<sequence length="893" mass="97380">MALAAAAAAMKLKNKGSVTVQVVVRCRPLNKKELGEDRKPIISIDENQVSIVKGIGKDGHIMSEEENKATKKSFTFDAAYDEQSTQKQFYEESCYPLVESVMEGFNGTIFAYGQTGCGKTWTMMGPPSPLELRGVIPSSFDHIFENIKTTTDCEFLVRCSYLEIYNEEIRDLLGDDPKARCELKEDPSKGVYVKGLSNVVVNDEATINKVMEKGLKHRTTGATLMNEGSSRSHSIFTVVLEMNRKDEGGKDHFTMGKLNLVDLAGSERQSKTGASGDRLKEGCKINLSLSALGNVISALVDGKGKHIPYRDSKLTRLLQDSLGGNTKTLMMAAVSPADYNYDETLSTLRYANRAKNIKNKPKINEDPKDAMLREYKAQIDQLKAILEAQAAGQPLDGRWAGEGMEQPPGQVVHVPGQNTVVERVVTKDGPVQIQRVVEKEVVEVEKIVEKEKVVEKVVVQEKIVNVLNAEGEALTEYNAALVNQRAQLGEQLEGQKAATQAAQNDVSAVMAKLAALQSRVCGSSLKRGEAADDQAFEEALKRKKDKEKRIKKRLEKKRRAAQAAEEGRLAAEAEREAVELELQEAALEMDEREREFRREKKKLKRKILQGQNEIEDLHDEFQREREMLQDNVREANRDAQLWRQVCELVLDKNLVDRVWQRSEFNEREDKWILPEMLRAKRQYQDLSCPPLPGMGPTPPVEGGVFARPASRSPRAVMGLAGAARPPSQQPGVGGLAGAARPPSYSPRLDDFMDAPREEYSRPSSNAIPSRPTSSRPGSTRPHSRPLSRAGGSRGGDPEQRRRRKKREKAPGGLAGAAVGGLAAAAVGGLAGAAQVGGLAAAASKPSQKPPRPKKKAAGLAGAAVGGLAGAAQRPVGGLAGAAAASYDYDIASP</sequence>
<evidence type="ECO:0000256" key="12">
    <source>
        <dbReference type="SAM" id="MobiDB-lite"/>
    </source>
</evidence>
<dbReference type="Pfam" id="PF00225">
    <property type="entry name" value="Kinesin"/>
    <property type="match status" value="1"/>
</dbReference>
<reference evidence="14" key="1">
    <citation type="submission" date="2021-11" db="EMBL/GenBank/DDBJ databases">
        <authorList>
            <consortium name="Genoscope - CEA"/>
            <person name="William W."/>
        </authorList>
    </citation>
    <scope>NUCLEOTIDE SEQUENCE</scope>
</reference>
<evidence type="ECO:0000313" key="14">
    <source>
        <dbReference type="EMBL" id="CAH0365855.1"/>
    </source>
</evidence>
<feature type="compositionally biased region" description="Low complexity" evidence="12">
    <location>
        <begin position="768"/>
        <end position="780"/>
    </location>
</feature>
<dbReference type="InterPro" id="IPR036961">
    <property type="entry name" value="Kinesin_motor_dom_sf"/>
</dbReference>
<accession>A0A8J2S845</accession>
<evidence type="ECO:0000256" key="6">
    <source>
        <dbReference type="ARBA" id="ARBA00023054"/>
    </source>
</evidence>
<evidence type="ECO:0000256" key="1">
    <source>
        <dbReference type="ARBA" id="ARBA00004245"/>
    </source>
</evidence>
<dbReference type="AlphaFoldDB" id="A0A8J2S845"/>
<dbReference type="InterPro" id="IPR001752">
    <property type="entry name" value="Kinesin_motor_dom"/>
</dbReference>
<evidence type="ECO:0000256" key="10">
    <source>
        <dbReference type="RuleBase" id="RU000394"/>
    </source>
</evidence>
<evidence type="ECO:0000256" key="5">
    <source>
        <dbReference type="ARBA" id="ARBA00022840"/>
    </source>
</evidence>
<dbReference type="GO" id="GO:0003777">
    <property type="term" value="F:microtubule motor activity"/>
    <property type="evidence" value="ECO:0007669"/>
    <property type="project" value="InterPro"/>
</dbReference>
<dbReference type="SUPFAM" id="SSF52540">
    <property type="entry name" value="P-loop containing nucleoside triphosphate hydrolases"/>
    <property type="match status" value="1"/>
</dbReference>
<keyword evidence="7 9" id="KW-0505">Motor protein</keyword>
<comment type="caution">
    <text evidence="14">The sequence shown here is derived from an EMBL/GenBank/DDBJ whole genome shotgun (WGS) entry which is preliminary data.</text>
</comment>
<evidence type="ECO:0000256" key="9">
    <source>
        <dbReference type="PROSITE-ProRule" id="PRU00283"/>
    </source>
</evidence>
<dbReference type="InterPro" id="IPR027417">
    <property type="entry name" value="P-loop_NTPase"/>
</dbReference>
<evidence type="ECO:0000256" key="11">
    <source>
        <dbReference type="SAM" id="Coils"/>
    </source>
</evidence>
<dbReference type="PRINTS" id="PR00380">
    <property type="entry name" value="KINESINHEAVY"/>
</dbReference>
<name>A0A8J2S845_9STRA</name>
<dbReference type="GO" id="GO:0005874">
    <property type="term" value="C:microtubule"/>
    <property type="evidence" value="ECO:0007669"/>
    <property type="project" value="UniProtKB-KW"/>
</dbReference>
<feature type="region of interest" description="Disordered" evidence="12">
    <location>
        <begin position="718"/>
        <end position="815"/>
    </location>
</feature>
<keyword evidence="4 9" id="KW-0547">Nucleotide-binding</keyword>
<dbReference type="GO" id="GO:0008017">
    <property type="term" value="F:microtubule binding"/>
    <property type="evidence" value="ECO:0007669"/>
    <property type="project" value="InterPro"/>
</dbReference>